<gene>
    <name evidence="2" type="ORF">QTO34_007429</name>
</gene>
<sequence>MARPGSGPAARHLPPPPPPRRPPVALGQAHGRRASLRGGAARCSSGHSKLHAPPRGRPPPRFLHLAAATAAPPLLGPSSGRRAGGRRSLRSGRPEGCPTAPPPRPAPPQCLGKGLAEPQESRGQVFPRCPGSRYARDAACLAGLATICAKERLAGRGEGAAGRGQCPVPFDK</sequence>
<organism evidence="2 3">
    <name type="scientific">Cnephaeus nilssonii</name>
    <name type="common">Northern bat</name>
    <name type="synonym">Eptesicus nilssonii</name>
    <dbReference type="NCBI Taxonomy" id="3371016"/>
    <lineage>
        <taxon>Eukaryota</taxon>
        <taxon>Metazoa</taxon>
        <taxon>Chordata</taxon>
        <taxon>Craniata</taxon>
        <taxon>Vertebrata</taxon>
        <taxon>Euteleostomi</taxon>
        <taxon>Mammalia</taxon>
        <taxon>Eutheria</taxon>
        <taxon>Laurasiatheria</taxon>
        <taxon>Chiroptera</taxon>
        <taxon>Yangochiroptera</taxon>
        <taxon>Vespertilionidae</taxon>
        <taxon>Cnephaeus</taxon>
    </lineage>
</organism>
<accession>A0AA40LGJ5</accession>
<evidence type="ECO:0000313" key="2">
    <source>
        <dbReference type="EMBL" id="KAK1332746.1"/>
    </source>
</evidence>
<feature type="compositionally biased region" description="Low complexity" evidence="1">
    <location>
        <begin position="36"/>
        <end position="46"/>
    </location>
</feature>
<dbReference type="EMBL" id="JAULJE010000018">
    <property type="protein sequence ID" value="KAK1332746.1"/>
    <property type="molecule type" value="Genomic_DNA"/>
</dbReference>
<dbReference type="Proteomes" id="UP001177744">
    <property type="component" value="Unassembled WGS sequence"/>
</dbReference>
<feature type="region of interest" description="Disordered" evidence="1">
    <location>
        <begin position="1"/>
        <end position="125"/>
    </location>
</feature>
<comment type="caution">
    <text evidence="2">The sequence shown here is derived from an EMBL/GenBank/DDBJ whole genome shotgun (WGS) entry which is preliminary data.</text>
</comment>
<evidence type="ECO:0000256" key="1">
    <source>
        <dbReference type="SAM" id="MobiDB-lite"/>
    </source>
</evidence>
<dbReference type="AlphaFoldDB" id="A0AA40LGJ5"/>
<feature type="compositionally biased region" description="Low complexity" evidence="1">
    <location>
        <begin position="62"/>
        <end position="81"/>
    </location>
</feature>
<evidence type="ECO:0000313" key="3">
    <source>
        <dbReference type="Proteomes" id="UP001177744"/>
    </source>
</evidence>
<name>A0AA40LGJ5_CNENI</name>
<protein>
    <submittedName>
        <fullName evidence="2">Uncharacterized protein</fullName>
    </submittedName>
</protein>
<feature type="compositionally biased region" description="Pro residues" evidence="1">
    <location>
        <begin position="13"/>
        <end position="22"/>
    </location>
</feature>
<keyword evidence="3" id="KW-1185">Reference proteome</keyword>
<feature type="compositionally biased region" description="Pro residues" evidence="1">
    <location>
        <begin position="99"/>
        <end position="108"/>
    </location>
</feature>
<reference evidence="2" key="1">
    <citation type="submission" date="2023-06" db="EMBL/GenBank/DDBJ databases">
        <title>Reference genome for the Northern bat (Eptesicus nilssonii), a most northern bat species.</title>
        <authorList>
            <person name="Laine V.N."/>
            <person name="Pulliainen A.T."/>
            <person name="Lilley T.M."/>
        </authorList>
    </citation>
    <scope>NUCLEOTIDE SEQUENCE</scope>
    <source>
        <strain evidence="2">BLF_Eptnil</strain>
        <tissue evidence="2">Kidney</tissue>
    </source>
</reference>
<proteinExistence type="predicted"/>